<evidence type="ECO:0000313" key="2">
    <source>
        <dbReference type="EMBL" id="KAF5200860.1"/>
    </source>
</evidence>
<comment type="caution">
    <text evidence="2">The sequence shown here is derived from an EMBL/GenBank/DDBJ whole genome shotgun (WGS) entry which is preliminary data.</text>
</comment>
<reference evidence="2 3" key="1">
    <citation type="submission" date="2020-06" db="EMBL/GenBank/DDBJ databases">
        <title>Transcriptomic and genomic resources for Thalictrum thalictroides and T. hernandezii: Facilitating candidate gene discovery in an emerging model plant lineage.</title>
        <authorList>
            <person name="Arias T."/>
            <person name="Riano-Pachon D.M."/>
            <person name="Di Stilio V.S."/>
        </authorList>
    </citation>
    <scope>NUCLEOTIDE SEQUENCE [LARGE SCALE GENOMIC DNA]</scope>
    <source>
        <strain evidence="3">cv. WT478/WT964</strain>
        <tissue evidence="2">Leaves</tissue>
    </source>
</reference>
<dbReference type="Proteomes" id="UP000554482">
    <property type="component" value="Unassembled WGS sequence"/>
</dbReference>
<proteinExistence type="predicted"/>
<accession>A0A7J6WWB9</accession>
<protein>
    <submittedName>
        <fullName evidence="2">Uncharacterized protein</fullName>
    </submittedName>
</protein>
<organism evidence="2 3">
    <name type="scientific">Thalictrum thalictroides</name>
    <name type="common">Rue-anemone</name>
    <name type="synonym">Anemone thalictroides</name>
    <dbReference type="NCBI Taxonomy" id="46969"/>
    <lineage>
        <taxon>Eukaryota</taxon>
        <taxon>Viridiplantae</taxon>
        <taxon>Streptophyta</taxon>
        <taxon>Embryophyta</taxon>
        <taxon>Tracheophyta</taxon>
        <taxon>Spermatophyta</taxon>
        <taxon>Magnoliopsida</taxon>
        <taxon>Ranunculales</taxon>
        <taxon>Ranunculaceae</taxon>
        <taxon>Thalictroideae</taxon>
        <taxon>Thalictrum</taxon>
    </lineage>
</organism>
<dbReference type="AlphaFoldDB" id="A0A7J6WWB9"/>
<dbReference type="EMBL" id="JABWDY010010175">
    <property type="protein sequence ID" value="KAF5200860.1"/>
    <property type="molecule type" value="Genomic_DNA"/>
</dbReference>
<keyword evidence="3" id="KW-1185">Reference proteome</keyword>
<name>A0A7J6WWB9_THATH</name>
<evidence type="ECO:0000256" key="1">
    <source>
        <dbReference type="SAM" id="MobiDB-lite"/>
    </source>
</evidence>
<feature type="compositionally biased region" description="Polar residues" evidence="1">
    <location>
        <begin position="29"/>
        <end position="49"/>
    </location>
</feature>
<feature type="region of interest" description="Disordered" evidence="1">
    <location>
        <begin position="27"/>
        <end position="75"/>
    </location>
</feature>
<evidence type="ECO:0000313" key="3">
    <source>
        <dbReference type="Proteomes" id="UP000554482"/>
    </source>
</evidence>
<gene>
    <name evidence="2" type="ORF">FRX31_009554</name>
</gene>
<sequence length="75" mass="8896">MEHNTKRNSRHLFRIKERRLLHLKKLRKSMTSPTTKQPKQTVPKSSTIFKEQGYTKIYTENEGKNSARSKRPKAN</sequence>